<dbReference type="EMBL" id="CAKOGP040001758">
    <property type="protein sequence ID" value="CAJ1949865.1"/>
    <property type="molecule type" value="Genomic_DNA"/>
</dbReference>
<organism evidence="2 3">
    <name type="scientific">Cylindrotheca closterium</name>
    <dbReference type="NCBI Taxonomy" id="2856"/>
    <lineage>
        <taxon>Eukaryota</taxon>
        <taxon>Sar</taxon>
        <taxon>Stramenopiles</taxon>
        <taxon>Ochrophyta</taxon>
        <taxon>Bacillariophyta</taxon>
        <taxon>Bacillariophyceae</taxon>
        <taxon>Bacillariophycidae</taxon>
        <taxon>Bacillariales</taxon>
        <taxon>Bacillariaceae</taxon>
        <taxon>Cylindrotheca</taxon>
    </lineage>
</organism>
<evidence type="ECO:0000313" key="3">
    <source>
        <dbReference type="Proteomes" id="UP001295423"/>
    </source>
</evidence>
<dbReference type="Proteomes" id="UP001295423">
    <property type="component" value="Unassembled WGS sequence"/>
</dbReference>
<keyword evidence="1" id="KW-0732">Signal</keyword>
<keyword evidence="3" id="KW-1185">Reference proteome</keyword>
<protein>
    <submittedName>
        <fullName evidence="2">Uncharacterized protein</fullName>
    </submittedName>
</protein>
<sequence length="360" mass="38222">MTNRIFTTLALLPFVAGQGLRANQREAQACDCDPYNYKYDLECCGPACAFPDSRFYDIDLCSCDPCDVKGTCYDMEHCCDPCMKESSCFSEETCCDKCDPRSYCFDFYADCDVHYGAQTTHIEVDSMTVSTAEAGTGNVTIVDTAGAKIEPEIVAVEATSYGGGEYYDVDERPLYSITVDAFSPARLGGRAEGIGEIYPFGGRVTSASDTTDHYVNTNADGSIYSLYITHEGYCTRTSTIGSVRGVCHWQYTIDEVGTFVASGGLGDPSEASTLAIEGGTGMLIGATGSVTVYGATVNSASFPNVAQSGTDPFAGVDGYLHAIRMYADDAFSNGSTNGVFETMAPTTPTASQSNSPSAAP</sequence>
<dbReference type="AlphaFoldDB" id="A0AAD2FRM4"/>
<name>A0AAD2FRM4_9STRA</name>
<feature type="chain" id="PRO_5041973155" evidence="1">
    <location>
        <begin position="18"/>
        <end position="360"/>
    </location>
</feature>
<feature type="signal peptide" evidence="1">
    <location>
        <begin position="1"/>
        <end position="17"/>
    </location>
</feature>
<evidence type="ECO:0000256" key="1">
    <source>
        <dbReference type="SAM" id="SignalP"/>
    </source>
</evidence>
<comment type="caution">
    <text evidence="2">The sequence shown here is derived from an EMBL/GenBank/DDBJ whole genome shotgun (WGS) entry which is preliminary data.</text>
</comment>
<accession>A0AAD2FRM4</accession>
<reference evidence="2" key="1">
    <citation type="submission" date="2023-08" db="EMBL/GenBank/DDBJ databases">
        <authorList>
            <person name="Audoor S."/>
            <person name="Bilcke G."/>
        </authorList>
    </citation>
    <scope>NUCLEOTIDE SEQUENCE</scope>
</reference>
<gene>
    <name evidence="2" type="ORF">CYCCA115_LOCUS12310</name>
</gene>
<evidence type="ECO:0000313" key="2">
    <source>
        <dbReference type="EMBL" id="CAJ1949865.1"/>
    </source>
</evidence>
<proteinExistence type="predicted"/>